<feature type="domain" description="ABC transporter" evidence="4">
    <location>
        <begin position="5"/>
        <end position="230"/>
    </location>
</feature>
<organism evidence="5 6">
    <name type="scientific">Dietzia timorensis</name>
    <dbReference type="NCBI Taxonomy" id="499555"/>
    <lineage>
        <taxon>Bacteria</taxon>
        <taxon>Bacillati</taxon>
        <taxon>Actinomycetota</taxon>
        <taxon>Actinomycetes</taxon>
        <taxon>Mycobacteriales</taxon>
        <taxon>Dietziaceae</taxon>
        <taxon>Dietzia</taxon>
    </lineage>
</organism>
<sequence length="604" mass="65797">MAHLLGAEALHLEYPTKVVFDSVSLGVNEGDRIGIVGRNGDGKSSLLAMLAGRREPDSGRVTVRGGVTMGVLDQQDTLDGEMTVGTAVVGEAAEHEWASDPKVRDVVNGLLSDLDWHALVGTLSGGQRRRVALAKLLAGEWDILALDEPTNHLDVEAITWLAQHIKGRWPKNAGGLLVVTHDRWFLDEVCTATWEVHDRIVEPFDGGYAAYILQRVERDRQAAAVEQKRQNLARKELAWLRRGAPARTSKPKFRIDAANELIADVPEIRNKVALESLAVSRLGKDVVDIEDVSVSYGEKDVLHDVTWRLAPGERTGILGANGAGKSTLLGLITGDVEPSDGRVKRGKTVQVATLTQQTHELDKYMNDPVRVVISELQTTYTFGSGSKAQEMTPSQLLERLGFASAQLSTPVKDLSGGQQRRLQLLLILLSQPNVLILDEPTNDLDTDMLAAMEDLLDSWPGTLVVVSHDRYFLERVTDDQYAVLQGHLRHLPGGVDEYLRRSAEIAKGTASSGGMKSATPTEATAHAEPKLSGAEKRAAEKQLASVERKMDKASAEIEKLNAEMAAHDQSDIGGLSDLGKKVSAKEAEIAELEEQWMELSEGLD</sequence>
<keyword evidence="6" id="KW-1185">Reference proteome</keyword>
<evidence type="ECO:0000256" key="3">
    <source>
        <dbReference type="SAM" id="MobiDB-lite"/>
    </source>
</evidence>
<dbReference type="Pfam" id="PF16326">
    <property type="entry name" value="ABC_tran_CTD"/>
    <property type="match status" value="1"/>
</dbReference>
<dbReference type="InterPro" id="IPR017871">
    <property type="entry name" value="ABC_transporter-like_CS"/>
</dbReference>
<dbReference type="SUPFAM" id="SSF52540">
    <property type="entry name" value="P-loop containing nucleoside triphosphate hydrolases"/>
    <property type="match status" value="2"/>
</dbReference>
<dbReference type="RefSeq" id="WP_067473870.1">
    <property type="nucleotide sequence ID" value="NZ_CP015961.1"/>
</dbReference>
<dbReference type="PROSITE" id="PS00211">
    <property type="entry name" value="ABC_TRANSPORTER_1"/>
    <property type="match status" value="2"/>
</dbReference>
<dbReference type="AlphaFoldDB" id="A0A173LMY1"/>
<dbReference type="Proteomes" id="UP000186104">
    <property type="component" value="Chromosome"/>
</dbReference>
<evidence type="ECO:0000259" key="4">
    <source>
        <dbReference type="PROSITE" id="PS50893"/>
    </source>
</evidence>
<dbReference type="PANTHER" id="PTHR42855:SF1">
    <property type="entry name" value="ABC TRANSPORTER DOMAIN-CONTAINING PROTEIN"/>
    <property type="match status" value="1"/>
</dbReference>
<feature type="compositionally biased region" description="Basic and acidic residues" evidence="3">
    <location>
        <begin position="525"/>
        <end position="538"/>
    </location>
</feature>
<dbReference type="FunFam" id="3.40.50.300:FF:000011">
    <property type="entry name" value="Putative ABC transporter ATP-binding component"/>
    <property type="match status" value="1"/>
</dbReference>
<keyword evidence="2 5" id="KW-0067">ATP-binding</keyword>
<evidence type="ECO:0000256" key="2">
    <source>
        <dbReference type="ARBA" id="ARBA00022840"/>
    </source>
</evidence>
<dbReference type="Gene3D" id="3.40.50.300">
    <property type="entry name" value="P-loop containing nucleotide triphosphate hydrolases"/>
    <property type="match status" value="2"/>
</dbReference>
<dbReference type="InterPro" id="IPR051309">
    <property type="entry name" value="ABCF_ATPase"/>
</dbReference>
<keyword evidence="1" id="KW-0547">Nucleotide-binding</keyword>
<dbReference type="KEGG" id="dtm:BJL86_2224"/>
<dbReference type="Gene3D" id="1.10.287.380">
    <property type="entry name" value="Valyl-tRNA synthetase, C-terminal domain"/>
    <property type="match status" value="1"/>
</dbReference>
<dbReference type="CDD" id="cd03221">
    <property type="entry name" value="ABCF_EF-3"/>
    <property type="match status" value="2"/>
</dbReference>
<dbReference type="SMART" id="SM00382">
    <property type="entry name" value="AAA"/>
    <property type="match status" value="2"/>
</dbReference>
<dbReference type="InterPro" id="IPR037118">
    <property type="entry name" value="Val-tRNA_synth_C_sf"/>
</dbReference>
<dbReference type="InterPro" id="IPR027417">
    <property type="entry name" value="P-loop_NTPase"/>
</dbReference>
<gene>
    <name evidence="5" type="ORF">BJL86_2224</name>
</gene>
<accession>A0A173LMY1</accession>
<dbReference type="Pfam" id="PF00005">
    <property type="entry name" value="ABC_tran"/>
    <property type="match status" value="2"/>
</dbReference>
<dbReference type="PANTHER" id="PTHR42855">
    <property type="entry name" value="ABC TRANSPORTER ATP-BINDING SUBUNIT"/>
    <property type="match status" value="1"/>
</dbReference>
<dbReference type="GO" id="GO:0016887">
    <property type="term" value="F:ATP hydrolysis activity"/>
    <property type="evidence" value="ECO:0007669"/>
    <property type="project" value="InterPro"/>
</dbReference>
<name>A0A173LMY1_9ACTN</name>
<proteinExistence type="predicted"/>
<dbReference type="EMBL" id="CP015961">
    <property type="protein sequence ID" value="ANI92989.1"/>
    <property type="molecule type" value="Genomic_DNA"/>
</dbReference>
<dbReference type="GO" id="GO:0005524">
    <property type="term" value="F:ATP binding"/>
    <property type="evidence" value="ECO:0007669"/>
    <property type="project" value="UniProtKB-KW"/>
</dbReference>
<dbReference type="GO" id="GO:0003677">
    <property type="term" value="F:DNA binding"/>
    <property type="evidence" value="ECO:0007669"/>
    <property type="project" value="InterPro"/>
</dbReference>
<reference evidence="5 6" key="1">
    <citation type="submission" date="2016-06" db="EMBL/GenBank/DDBJ databases">
        <title>Complete genome sequence of a saline-alkali tolerant type strain Dietzia timorensis ID05-A0528T.</title>
        <authorList>
            <person name="Wu X."/>
        </authorList>
    </citation>
    <scope>NUCLEOTIDE SEQUENCE [LARGE SCALE GENOMIC DNA]</scope>
    <source>
        <strain evidence="5 6">ID05-A0528</strain>
    </source>
</reference>
<feature type="domain" description="ABC transporter" evidence="4">
    <location>
        <begin position="287"/>
        <end position="510"/>
    </location>
</feature>
<dbReference type="OrthoDB" id="3239744at2"/>
<protein>
    <submittedName>
        <fullName evidence="5">Putative ABC transporter ATP-binding protein YfmR</fullName>
    </submittedName>
</protein>
<feature type="region of interest" description="Disordered" evidence="3">
    <location>
        <begin position="509"/>
        <end position="538"/>
    </location>
</feature>
<evidence type="ECO:0000313" key="5">
    <source>
        <dbReference type="EMBL" id="ANI92989.1"/>
    </source>
</evidence>
<dbReference type="PROSITE" id="PS50893">
    <property type="entry name" value="ABC_TRANSPORTER_2"/>
    <property type="match status" value="2"/>
</dbReference>
<dbReference type="InterPro" id="IPR003439">
    <property type="entry name" value="ABC_transporter-like_ATP-bd"/>
</dbReference>
<dbReference type="STRING" id="499555.BJL86_2224"/>
<dbReference type="InterPro" id="IPR032524">
    <property type="entry name" value="ABC_tran_C"/>
</dbReference>
<evidence type="ECO:0000313" key="6">
    <source>
        <dbReference type="Proteomes" id="UP000186104"/>
    </source>
</evidence>
<dbReference type="InterPro" id="IPR003593">
    <property type="entry name" value="AAA+_ATPase"/>
</dbReference>
<evidence type="ECO:0000256" key="1">
    <source>
        <dbReference type="ARBA" id="ARBA00022741"/>
    </source>
</evidence>